<dbReference type="SUPFAM" id="SSF53686">
    <property type="entry name" value="Tryptophan synthase beta subunit-like PLP-dependent enzymes"/>
    <property type="match status" value="2"/>
</dbReference>
<feature type="domain" description="Tryptophan synthase beta chain-like PALP" evidence="7">
    <location>
        <begin position="98"/>
        <end position="254"/>
    </location>
</feature>
<dbReference type="AlphaFoldDB" id="A0A835BUH8"/>
<dbReference type="OrthoDB" id="10259545at2759"/>
<evidence type="ECO:0000256" key="5">
    <source>
        <dbReference type="ARBA" id="ARBA00022898"/>
    </source>
</evidence>
<evidence type="ECO:0000313" key="9">
    <source>
        <dbReference type="Proteomes" id="UP000636709"/>
    </source>
</evidence>
<evidence type="ECO:0000256" key="3">
    <source>
        <dbReference type="ARBA" id="ARBA00022605"/>
    </source>
</evidence>
<keyword evidence="9" id="KW-1185">Reference proteome</keyword>
<accession>A0A835BUH8</accession>
<dbReference type="GO" id="GO:0016740">
    <property type="term" value="F:transferase activity"/>
    <property type="evidence" value="ECO:0007669"/>
    <property type="project" value="UniProtKB-KW"/>
</dbReference>
<comment type="similarity">
    <text evidence="2">Belongs to the cysteine synthase/cystathionine beta-synthase family.</text>
</comment>
<keyword evidence="4" id="KW-0808">Transferase</keyword>
<sequence length="349" mass="37380">MGEWCPSSETVDDQNAKTVKYQSSKIAKDVTELIGKTPLVYLNKVVAGCEARVAAKLEIMAPCSSVKDRCDQEINLNRLHFGIGFSELPSDRILMLLRIGYSMIADAEEKGLITPGKSVLIEPTGGNTGIGLAFMAAAKGYKLIVAMPASVSTERRAVLRAFGAEVVLTDPSLAMDAVVRKAEEIAARTPGSYVLQQFANPANPRVHYETTGPEIWTSTAGKVDVLVAGIGTGGTITGAGRYLKEKNPHIKGLGAGFVPSVLDVELLDEVFQVTNDEAAEMAKQIAMNEGLLVGISSGAATVAAVRVARRTENRGKLIVVIFASYGERYLSSFMYESLKNEAESMVFEP</sequence>
<protein>
    <recommendedName>
        <fullName evidence="7">Tryptophan synthase beta chain-like PALP domain-containing protein</fullName>
    </recommendedName>
</protein>
<evidence type="ECO:0000313" key="8">
    <source>
        <dbReference type="EMBL" id="KAF8715562.1"/>
    </source>
</evidence>
<evidence type="ECO:0000259" key="7">
    <source>
        <dbReference type="Pfam" id="PF00291"/>
    </source>
</evidence>
<keyword evidence="5" id="KW-0663">Pyridoxal phosphate</keyword>
<proteinExistence type="inferred from homology"/>
<dbReference type="EMBL" id="JACEFO010001732">
    <property type="protein sequence ID" value="KAF8715562.1"/>
    <property type="molecule type" value="Genomic_DNA"/>
</dbReference>
<dbReference type="CDD" id="cd01561">
    <property type="entry name" value="CBS_like"/>
    <property type="match status" value="1"/>
</dbReference>
<dbReference type="FunFam" id="3.40.50.1100:FF:000002">
    <property type="entry name" value="Cysteine synthase"/>
    <property type="match status" value="1"/>
</dbReference>
<dbReference type="Gene3D" id="3.40.50.1100">
    <property type="match status" value="5"/>
</dbReference>
<reference evidence="8" key="1">
    <citation type="submission" date="2020-07" db="EMBL/GenBank/DDBJ databases">
        <title>Genome sequence and genetic diversity analysis of an under-domesticated orphan crop, white fonio (Digitaria exilis).</title>
        <authorList>
            <person name="Bennetzen J.L."/>
            <person name="Chen S."/>
            <person name="Ma X."/>
            <person name="Wang X."/>
            <person name="Yssel A.E.J."/>
            <person name="Chaluvadi S.R."/>
            <person name="Johnson M."/>
            <person name="Gangashetty P."/>
            <person name="Hamidou F."/>
            <person name="Sanogo M.D."/>
            <person name="Zwaenepoel A."/>
            <person name="Wallace J."/>
            <person name="Van De Peer Y."/>
            <person name="Van Deynze A."/>
        </authorList>
    </citation>
    <scope>NUCLEOTIDE SEQUENCE</scope>
    <source>
        <tissue evidence="8">Leaves</tissue>
    </source>
</reference>
<evidence type="ECO:0000256" key="4">
    <source>
        <dbReference type="ARBA" id="ARBA00022679"/>
    </source>
</evidence>
<dbReference type="InterPro" id="IPR050214">
    <property type="entry name" value="Cys_Synth/Cystath_Beta-Synth"/>
</dbReference>
<keyword evidence="3" id="KW-0028">Amino-acid biosynthesis</keyword>
<dbReference type="Pfam" id="PF00291">
    <property type="entry name" value="PALP"/>
    <property type="match status" value="1"/>
</dbReference>
<organism evidence="8 9">
    <name type="scientific">Digitaria exilis</name>
    <dbReference type="NCBI Taxonomy" id="1010633"/>
    <lineage>
        <taxon>Eukaryota</taxon>
        <taxon>Viridiplantae</taxon>
        <taxon>Streptophyta</taxon>
        <taxon>Embryophyta</taxon>
        <taxon>Tracheophyta</taxon>
        <taxon>Spermatophyta</taxon>
        <taxon>Magnoliopsida</taxon>
        <taxon>Liliopsida</taxon>
        <taxon>Poales</taxon>
        <taxon>Poaceae</taxon>
        <taxon>PACMAD clade</taxon>
        <taxon>Panicoideae</taxon>
        <taxon>Panicodae</taxon>
        <taxon>Paniceae</taxon>
        <taxon>Anthephorinae</taxon>
        <taxon>Digitaria</taxon>
    </lineage>
</organism>
<evidence type="ECO:0000256" key="1">
    <source>
        <dbReference type="ARBA" id="ARBA00001933"/>
    </source>
</evidence>
<name>A0A835BUH8_9POAL</name>
<dbReference type="GO" id="GO:0019344">
    <property type="term" value="P:cysteine biosynthetic process"/>
    <property type="evidence" value="ECO:0007669"/>
    <property type="project" value="UniProtKB-KW"/>
</dbReference>
<dbReference type="Proteomes" id="UP000636709">
    <property type="component" value="Unassembled WGS sequence"/>
</dbReference>
<evidence type="ECO:0000256" key="6">
    <source>
        <dbReference type="ARBA" id="ARBA00023192"/>
    </source>
</evidence>
<comment type="caution">
    <text evidence="8">The sequence shown here is derived from an EMBL/GenBank/DDBJ whole genome shotgun (WGS) entry which is preliminary data.</text>
</comment>
<keyword evidence="6" id="KW-0198">Cysteine biosynthesis</keyword>
<dbReference type="InterPro" id="IPR036052">
    <property type="entry name" value="TrpB-like_PALP_sf"/>
</dbReference>
<dbReference type="InterPro" id="IPR001926">
    <property type="entry name" value="TrpB-like_PALP"/>
</dbReference>
<comment type="cofactor">
    <cofactor evidence="1">
        <name>pyridoxal 5'-phosphate</name>
        <dbReference type="ChEBI" id="CHEBI:597326"/>
    </cofactor>
</comment>
<evidence type="ECO:0000256" key="2">
    <source>
        <dbReference type="ARBA" id="ARBA00007103"/>
    </source>
</evidence>
<gene>
    <name evidence="8" type="ORF">HU200_027221</name>
</gene>
<dbReference type="PANTHER" id="PTHR10314">
    <property type="entry name" value="CYSTATHIONINE BETA-SYNTHASE"/>
    <property type="match status" value="1"/>
</dbReference>